<keyword evidence="1" id="KW-0540">Nuclease</keyword>
<keyword evidence="1" id="KW-0255">Endonuclease</keyword>
<dbReference type="AlphaFoldDB" id="A0A0A0MBP4"/>
<dbReference type="GO" id="GO:0004519">
    <property type="term" value="F:endonuclease activity"/>
    <property type="evidence" value="ECO:0007669"/>
    <property type="project" value="UniProtKB-KW"/>
</dbReference>
<evidence type="ECO:0000313" key="1">
    <source>
        <dbReference type="EMBL" id="KGO99887.1"/>
    </source>
</evidence>
<sequence length="46" mass="4967">MEFARSIEGIVLVDGVTLAGLMMDYEVGVSARRISVPAVDSDYFGE</sequence>
<keyword evidence="1" id="KW-0378">Hydrolase</keyword>
<organism evidence="1 2">
    <name type="scientific">Lysobacter defluvii IMMIB APB-9 = DSM 18482</name>
    <dbReference type="NCBI Taxonomy" id="1385515"/>
    <lineage>
        <taxon>Bacteria</taxon>
        <taxon>Pseudomonadati</taxon>
        <taxon>Pseudomonadota</taxon>
        <taxon>Gammaproteobacteria</taxon>
        <taxon>Lysobacterales</taxon>
        <taxon>Lysobacteraceae</taxon>
        <taxon>Novilysobacter</taxon>
    </lineage>
</organism>
<keyword evidence="2" id="KW-1185">Reference proteome</keyword>
<dbReference type="eggNOG" id="COG1715">
    <property type="taxonomic scope" value="Bacteria"/>
</dbReference>
<name>A0A0A0MBP4_9GAMM</name>
<dbReference type="EMBL" id="AVBH01000001">
    <property type="protein sequence ID" value="KGO99887.1"/>
    <property type="molecule type" value="Genomic_DNA"/>
</dbReference>
<protein>
    <submittedName>
        <fullName evidence="1">Restriction endonuclease</fullName>
    </submittedName>
</protein>
<proteinExistence type="predicted"/>
<comment type="caution">
    <text evidence="1">The sequence shown here is derived from an EMBL/GenBank/DDBJ whole genome shotgun (WGS) entry which is preliminary data.</text>
</comment>
<evidence type="ECO:0000313" key="2">
    <source>
        <dbReference type="Proteomes" id="UP000030003"/>
    </source>
</evidence>
<accession>A0A0A0MBP4</accession>
<dbReference type="Proteomes" id="UP000030003">
    <property type="component" value="Unassembled WGS sequence"/>
</dbReference>
<gene>
    <name evidence="1" type="ORF">N791_00245</name>
</gene>
<reference evidence="1 2" key="1">
    <citation type="submission" date="2013-08" db="EMBL/GenBank/DDBJ databases">
        <title>Genomic analysis of Lysobacter defluvii.</title>
        <authorList>
            <person name="Wang Q."/>
            <person name="Wang G."/>
        </authorList>
    </citation>
    <scope>NUCLEOTIDE SEQUENCE [LARGE SCALE GENOMIC DNA]</scope>
    <source>
        <strain evidence="1 2">IMMIB APB-9</strain>
    </source>
</reference>